<dbReference type="Pfam" id="PF12679">
    <property type="entry name" value="ABC2_membrane_2"/>
    <property type="match status" value="1"/>
</dbReference>
<feature type="transmembrane region" description="Helical" evidence="1">
    <location>
        <begin position="155"/>
        <end position="180"/>
    </location>
</feature>
<feature type="transmembrane region" description="Helical" evidence="1">
    <location>
        <begin position="14"/>
        <end position="32"/>
    </location>
</feature>
<feature type="transmembrane region" description="Helical" evidence="1">
    <location>
        <begin position="187"/>
        <end position="206"/>
    </location>
</feature>
<evidence type="ECO:0000313" key="3">
    <source>
        <dbReference type="Proteomes" id="UP000394068"/>
    </source>
</evidence>
<gene>
    <name evidence="2" type="ORF">NCTC5386_01668</name>
</gene>
<dbReference type="PANTHER" id="PTHR37305:SF1">
    <property type="entry name" value="MEMBRANE PROTEIN"/>
    <property type="match status" value="1"/>
</dbReference>
<protein>
    <submittedName>
        <fullName evidence="2">Membrane protein</fullName>
    </submittedName>
</protein>
<reference evidence="2 3" key="1">
    <citation type="submission" date="2019-05" db="EMBL/GenBank/DDBJ databases">
        <authorList>
            <consortium name="Pathogen Informatics"/>
        </authorList>
    </citation>
    <scope>NUCLEOTIDE SEQUENCE [LARGE SCALE GENOMIC DNA]</scope>
    <source>
        <strain evidence="2 3">NCTC5386</strain>
    </source>
</reference>
<keyword evidence="1" id="KW-1133">Transmembrane helix</keyword>
<feature type="transmembrane region" description="Helical" evidence="1">
    <location>
        <begin position="75"/>
        <end position="94"/>
    </location>
</feature>
<dbReference type="AlphaFoldDB" id="A0A4U9Y0G4"/>
<dbReference type="RefSeq" id="WP_077322412.1">
    <property type="nucleotide sequence ID" value="NZ_CABEHT010000001.1"/>
</dbReference>
<keyword evidence="1" id="KW-0812">Transmembrane</keyword>
<feature type="transmembrane region" description="Helical" evidence="1">
    <location>
        <begin position="121"/>
        <end position="143"/>
    </location>
</feature>
<dbReference type="GO" id="GO:0140359">
    <property type="term" value="F:ABC-type transporter activity"/>
    <property type="evidence" value="ECO:0007669"/>
    <property type="project" value="InterPro"/>
</dbReference>
<dbReference type="GO" id="GO:0005886">
    <property type="term" value="C:plasma membrane"/>
    <property type="evidence" value="ECO:0007669"/>
    <property type="project" value="UniProtKB-SubCell"/>
</dbReference>
<accession>A0A4U9Y0G4</accession>
<dbReference type="EMBL" id="CABEHT010000001">
    <property type="protein sequence ID" value="VTS18925.1"/>
    <property type="molecule type" value="Genomic_DNA"/>
</dbReference>
<evidence type="ECO:0000256" key="1">
    <source>
        <dbReference type="SAM" id="Phobius"/>
    </source>
</evidence>
<organism evidence="2 3">
    <name type="scientific">Streptococcus pseudoporcinus</name>
    <dbReference type="NCBI Taxonomy" id="361101"/>
    <lineage>
        <taxon>Bacteria</taxon>
        <taxon>Bacillati</taxon>
        <taxon>Bacillota</taxon>
        <taxon>Bacilli</taxon>
        <taxon>Lactobacillales</taxon>
        <taxon>Streptococcaceae</taxon>
        <taxon>Streptococcus</taxon>
    </lineage>
</organism>
<evidence type="ECO:0000313" key="2">
    <source>
        <dbReference type="EMBL" id="VTS18925.1"/>
    </source>
</evidence>
<sequence>MIIKHELQENKKSLLIWAFSVGISSALCILLYENIADSVKDIAYLYQDMGGVSKALGMDKVSIATLNGYYSSEIALIYSIGAAMFSAMLGISMLSKEEEAHTAEFLFSLPISRQKVFRKKFLSILILLILFNIIAIALEYLALYKVGMAFDYRAFAQYHSLVLIMQIEIASICFMISAFAKKKLVDLGMGLALFGYFMDLICRLIDKVDSLKYVTPYYYANATDRFAGTELDAVMLVIATTMIIISYLIGLFIFSRRDLAS</sequence>
<name>A0A4U9Y0G4_9STRE</name>
<keyword evidence="1" id="KW-0472">Membrane</keyword>
<proteinExistence type="predicted"/>
<dbReference type="PANTHER" id="PTHR37305">
    <property type="entry name" value="INTEGRAL MEMBRANE PROTEIN-RELATED"/>
    <property type="match status" value="1"/>
</dbReference>
<dbReference type="Proteomes" id="UP000394068">
    <property type="component" value="Unassembled WGS sequence"/>
</dbReference>
<feature type="transmembrane region" description="Helical" evidence="1">
    <location>
        <begin position="233"/>
        <end position="254"/>
    </location>
</feature>